<dbReference type="InterPro" id="IPR015500">
    <property type="entry name" value="Peptidase_S8_subtilisin-rel"/>
</dbReference>
<dbReference type="InterPro" id="IPR036852">
    <property type="entry name" value="Peptidase_S8/S53_dom_sf"/>
</dbReference>
<organism evidence="11 12">
    <name type="scientific">Cavenderia fasciculata</name>
    <name type="common">Slime mold</name>
    <name type="synonym">Dictyostelium fasciculatum</name>
    <dbReference type="NCBI Taxonomy" id="261658"/>
    <lineage>
        <taxon>Eukaryota</taxon>
        <taxon>Amoebozoa</taxon>
        <taxon>Evosea</taxon>
        <taxon>Eumycetozoa</taxon>
        <taxon>Dictyostelia</taxon>
        <taxon>Acytosteliales</taxon>
        <taxon>Cavenderiaceae</taxon>
        <taxon>Cavenderia</taxon>
    </lineage>
</organism>
<dbReference type="InterPro" id="IPR000209">
    <property type="entry name" value="Peptidase_S8/S53_dom"/>
</dbReference>
<keyword evidence="2 6" id="KW-0645">Protease</keyword>
<evidence type="ECO:0000313" key="12">
    <source>
        <dbReference type="Proteomes" id="UP000007797"/>
    </source>
</evidence>
<keyword evidence="4 6" id="KW-0720">Serine protease</keyword>
<accession>F4PKS4</accession>
<dbReference type="PANTHER" id="PTHR43806:SF67">
    <property type="entry name" value="EGF-LIKE DOMAIN-CONTAINING PROTEIN"/>
    <property type="match status" value="1"/>
</dbReference>
<dbReference type="PRINTS" id="PR00723">
    <property type="entry name" value="SUBTILISIN"/>
</dbReference>
<comment type="similarity">
    <text evidence="1 6">Belongs to the peptidase S8 family.</text>
</comment>
<evidence type="ECO:0000256" key="1">
    <source>
        <dbReference type="ARBA" id="ARBA00011073"/>
    </source>
</evidence>
<feature type="transmembrane region" description="Helical" evidence="8">
    <location>
        <begin position="732"/>
        <end position="754"/>
    </location>
</feature>
<keyword evidence="3 6" id="KW-0378">Hydrolase</keyword>
<dbReference type="OrthoDB" id="19801at2759"/>
<dbReference type="OMA" id="VMVGPAY"/>
<feature type="active site" description="Charge relay system" evidence="5 6">
    <location>
        <position position="529"/>
    </location>
</feature>
<dbReference type="Proteomes" id="UP000007797">
    <property type="component" value="Unassembled WGS sequence"/>
</dbReference>
<evidence type="ECO:0000256" key="4">
    <source>
        <dbReference type="ARBA" id="ARBA00022825"/>
    </source>
</evidence>
<evidence type="ECO:0000256" key="9">
    <source>
        <dbReference type="SAM" id="SignalP"/>
    </source>
</evidence>
<keyword evidence="12" id="KW-1185">Reference proteome</keyword>
<dbReference type="RefSeq" id="XP_004362049.1">
    <property type="nucleotide sequence ID" value="XM_004361992.1"/>
</dbReference>
<dbReference type="PROSITE" id="PS51892">
    <property type="entry name" value="SUBTILASE"/>
    <property type="match status" value="1"/>
</dbReference>
<dbReference type="Gene3D" id="3.40.50.200">
    <property type="entry name" value="Peptidase S8/S53 domain"/>
    <property type="match status" value="1"/>
</dbReference>
<feature type="region of interest" description="Disordered" evidence="7">
    <location>
        <begin position="142"/>
        <end position="166"/>
    </location>
</feature>
<evidence type="ECO:0000313" key="11">
    <source>
        <dbReference type="EMBL" id="EGG24198.1"/>
    </source>
</evidence>
<keyword evidence="8" id="KW-1133">Transmembrane helix</keyword>
<dbReference type="SUPFAM" id="SSF52743">
    <property type="entry name" value="Subtilisin-like"/>
    <property type="match status" value="1"/>
</dbReference>
<protein>
    <recommendedName>
        <fullName evidence="10">Peptidase S8/S53 domain-containing protein</fullName>
    </recommendedName>
</protein>
<feature type="active site" description="Charge relay system" evidence="5 6">
    <location>
        <position position="358"/>
    </location>
</feature>
<evidence type="ECO:0000259" key="10">
    <source>
        <dbReference type="Pfam" id="PF00082"/>
    </source>
</evidence>
<evidence type="ECO:0000256" key="5">
    <source>
        <dbReference type="PIRSR" id="PIRSR615500-1"/>
    </source>
</evidence>
<reference evidence="12" key="1">
    <citation type="journal article" date="2011" name="Genome Res.">
        <title>Phylogeny-wide analysis of social amoeba genomes highlights ancient origins for complex intercellular communication.</title>
        <authorList>
            <person name="Heidel A.J."/>
            <person name="Lawal H.M."/>
            <person name="Felder M."/>
            <person name="Schilde C."/>
            <person name="Helps N.R."/>
            <person name="Tunggal B."/>
            <person name="Rivero F."/>
            <person name="John U."/>
            <person name="Schleicher M."/>
            <person name="Eichinger L."/>
            <person name="Platzer M."/>
            <person name="Noegel A.A."/>
            <person name="Schaap P."/>
            <person name="Gloeckner G."/>
        </authorList>
    </citation>
    <scope>NUCLEOTIDE SEQUENCE [LARGE SCALE GENOMIC DNA]</scope>
    <source>
        <strain evidence="12">SH3</strain>
    </source>
</reference>
<feature type="chain" id="PRO_5003315400" description="Peptidase S8/S53 domain-containing protein" evidence="9">
    <location>
        <begin position="25"/>
        <end position="784"/>
    </location>
</feature>
<dbReference type="Pfam" id="PF00082">
    <property type="entry name" value="Peptidase_S8"/>
    <property type="match status" value="1"/>
</dbReference>
<feature type="compositionally biased region" description="Low complexity" evidence="7">
    <location>
        <begin position="144"/>
        <end position="162"/>
    </location>
</feature>
<dbReference type="GeneID" id="14876128"/>
<dbReference type="KEGG" id="dfa:DFA_06345"/>
<dbReference type="GO" id="GO:0004252">
    <property type="term" value="F:serine-type endopeptidase activity"/>
    <property type="evidence" value="ECO:0007669"/>
    <property type="project" value="UniProtKB-UniRule"/>
</dbReference>
<evidence type="ECO:0000256" key="7">
    <source>
        <dbReference type="SAM" id="MobiDB-lite"/>
    </source>
</evidence>
<dbReference type="AlphaFoldDB" id="F4PKS4"/>
<feature type="active site" description="Charge relay system" evidence="5 6">
    <location>
        <position position="319"/>
    </location>
</feature>
<dbReference type="GO" id="GO:0006508">
    <property type="term" value="P:proteolysis"/>
    <property type="evidence" value="ECO:0007669"/>
    <property type="project" value="UniProtKB-KW"/>
</dbReference>
<feature type="signal peptide" evidence="9">
    <location>
        <begin position="1"/>
        <end position="24"/>
    </location>
</feature>
<dbReference type="InterPro" id="IPR050131">
    <property type="entry name" value="Peptidase_S8_subtilisin-like"/>
</dbReference>
<sequence length="784" mass="85397">MTLYMKHLLIGFIGCLLVLMVVHSKLQQEQQVFQDLDNKVSNSVKLFFGEKYTQDSIQRSQLINKQLGLNNNNEQQQQQQQPTILPKPDTKRTKLWVFLNEKEGKDVLLKSSTSTTSSNKMVSNTANLINNIQSIDRRIRRGQFEQQQQKQQQSSQTSLKHQQPTKMIVNEKDLPISESIVDRIMKCDRNDAQLTVHHRIKWINAISVSLSTQTSSTVASEVLRCISGISQVDRVELVNRFYKPKFDNDNEELDKLAAHIQQENILVEADIAPRRRILSSDEQDRAFYNNTFNAATQINVPVAHSNGYNGTGVIILMMDSGYLKNHTAFAHLTFLDEYDFVDNKTDTQGPMGDPQNTHGTATLSTIGGFVPGVMVGPAYLAHYLLAKTEDTSAEYVEEEDNWIAAVQWGEERGADMLSSSLGYTDWYKYYQMDSKHAPITMAADAAAERGMTVVVSAGNSGEKGIGAPADGMNVLAIAAIDQHGNTASFSSRGPSSDGRVKPDVSALGVANFVASASDARYYTRMSGTSFACPMTGGAVALILQAHPNWTPAMVYEAITQTASHPEMADVQQGFGIVNTWAAINYVPTNLSTHDSCDTVGCSGHGGCCDGQCACAADRYGTFCQFEKVACGAECLFRGGKCVLDQFDFSYVCGDINGPSHVNQTITCDVCTDAKVDVCGVCGGAGKSCVGCDGVPFSGKVVDVCGTCGGNGACKAVVPEPDNADNKNTRLKIIIGSVIGGTGFLLIIGAIIIVAKKNRDRKGMEPFLGFPGRGYETLRTEDFEY</sequence>
<keyword evidence="8" id="KW-0812">Transmembrane</keyword>
<feature type="domain" description="Peptidase S8/S53" evidence="10">
    <location>
        <begin position="310"/>
        <end position="575"/>
    </location>
</feature>
<name>F4PKS4_CACFS</name>
<dbReference type="PANTHER" id="PTHR43806">
    <property type="entry name" value="PEPTIDASE S8"/>
    <property type="match status" value="1"/>
</dbReference>
<evidence type="ECO:0000256" key="8">
    <source>
        <dbReference type="SAM" id="Phobius"/>
    </source>
</evidence>
<gene>
    <name evidence="11" type="ORF">DFA_06345</name>
</gene>
<evidence type="ECO:0000256" key="2">
    <source>
        <dbReference type="ARBA" id="ARBA00022670"/>
    </source>
</evidence>
<evidence type="ECO:0000256" key="6">
    <source>
        <dbReference type="PROSITE-ProRule" id="PRU01240"/>
    </source>
</evidence>
<keyword evidence="8" id="KW-0472">Membrane</keyword>
<dbReference type="EMBL" id="GL883007">
    <property type="protein sequence ID" value="EGG24198.1"/>
    <property type="molecule type" value="Genomic_DNA"/>
</dbReference>
<dbReference type="STRING" id="1054147.F4PKS4"/>
<evidence type="ECO:0000256" key="3">
    <source>
        <dbReference type="ARBA" id="ARBA00022801"/>
    </source>
</evidence>
<keyword evidence="9" id="KW-0732">Signal</keyword>
<proteinExistence type="inferred from homology"/>